<name>L0L9A4_9CAUD</name>
<evidence type="ECO:0000313" key="6">
    <source>
        <dbReference type="EMBL" id="AGB62738.1"/>
    </source>
</evidence>
<dbReference type="Gene3D" id="3.40.50.300">
    <property type="entry name" value="P-loop containing nucleotide triphosphate hydrolases"/>
    <property type="match status" value="1"/>
</dbReference>
<dbReference type="InterPro" id="IPR020587">
    <property type="entry name" value="RecA_monomer-monomer_interface"/>
</dbReference>
<dbReference type="PANTHER" id="PTHR45900">
    <property type="entry name" value="RECA"/>
    <property type="match status" value="1"/>
</dbReference>
<dbReference type="InterPro" id="IPR027417">
    <property type="entry name" value="P-loop_NTPase"/>
</dbReference>
<evidence type="ECO:0000313" key="7">
    <source>
        <dbReference type="Proteomes" id="UP000010364"/>
    </source>
</evidence>
<evidence type="ECO:0000256" key="4">
    <source>
        <dbReference type="ARBA" id="ARBA00023172"/>
    </source>
</evidence>
<proteinExistence type="inferred from homology"/>
<dbReference type="PRINTS" id="PR00142">
    <property type="entry name" value="RECA"/>
</dbReference>
<evidence type="ECO:0000256" key="2">
    <source>
        <dbReference type="ARBA" id="ARBA00022741"/>
    </source>
</evidence>
<dbReference type="PANTHER" id="PTHR45900:SF1">
    <property type="entry name" value="MITOCHONDRIAL DNA REPAIR PROTEIN RECA HOMOLOG-RELATED"/>
    <property type="match status" value="1"/>
</dbReference>
<sequence length="403" mass="44237">MAKKKTSKQADPSVIDLSGLAEDAGLVLLRDSDYATIFDRLPTFFPQLDRYLGGGLPFGRMVEIAGANAAGKSTLAFHVARVATLLGCIVVLIDVEGTADKDRLAQLGIDTTKILVKQPDEKKEVALMVESVGKTIEQTIELFKKKYPNTPVVYIWDSLGQTPSEVEMGKDFGDKNVGARAAAISQLIYKVGPLITSTKSLFIAINQVRADIGGNPMFAQAKMPGGKAWEHYASLRIEVQKGTAIKKGEEKIGHNLKIKINKSKVSRPHTMAQLDLISDEGIPYERNITRLAEEAGILGGTSQSYEYVDNNGEIHKKRKDLFVEFLQKEGAHIREELLNKLIQVEFPEGYTALTNENLRLDGWIDKVHPSVAAPISMEKNDAGLDTDADAMIQEIQDDIDSAE</sequence>
<keyword evidence="7" id="KW-1185">Reference proteome</keyword>
<evidence type="ECO:0000256" key="1">
    <source>
        <dbReference type="ARBA" id="ARBA00009391"/>
    </source>
</evidence>
<dbReference type="GO" id="GO:0003697">
    <property type="term" value="F:single-stranded DNA binding"/>
    <property type="evidence" value="ECO:0007669"/>
    <property type="project" value="InterPro"/>
</dbReference>
<dbReference type="GO" id="GO:0006310">
    <property type="term" value="P:DNA recombination"/>
    <property type="evidence" value="ECO:0007669"/>
    <property type="project" value="UniProtKB-KW"/>
</dbReference>
<dbReference type="InterPro" id="IPR049428">
    <property type="entry name" value="RecA-like_N"/>
</dbReference>
<dbReference type="InterPro" id="IPR013765">
    <property type="entry name" value="DNA_recomb/repair_RecA"/>
</dbReference>
<dbReference type="GO" id="GO:0006281">
    <property type="term" value="P:DNA repair"/>
    <property type="evidence" value="ECO:0007669"/>
    <property type="project" value="InterPro"/>
</dbReference>
<evidence type="ECO:0000256" key="3">
    <source>
        <dbReference type="ARBA" id="ARBA00022840"/>
    </source>
</evidence>
<dbReference type="RefSeq" id="YP_007349331.1">
    <property type="nucleotide sequence ID" value="NC_020081.2"/>
</dbReference>
<dbReference type="Pfam" id="PF00154">
    <property type="entry name" value="RecA_N"/>
    <property type="match status" value="1"/>
</dbReference>
<dbReference type="PROSITE" id="PS50163">
    <property type="entry name" value="RECA_3"/>
    <property type="match status" value="1"/>
</dbReference>
<organism evidence="6 7">
    <name type="scientific">Bacillus phage phiAGATE</name>
    <dbReference type="NCBI Taxonomy" id="1204533"/>
    <lineage>
        <taxon>Viruses</taxon>
        <taxon>Duplodnaviria</taxon>
        <taxon>Heunggongvirae</taxon>
        <taxon>Uroviricota</taxon>
        <taxon>Caudoviricetes</taxon>
        <taxon>Herelleviridae</taxon>
        <taxon>Bastillevirinae</taxon>
        <taxon>Agatevirus</taxon>
        <taxon>Agatevirus agate</taxon>
    </lineage>
</organism>
<reference evidence="6" key="1">
    <citation type="submission" date="2013-11" db="EMBL/GenBank/DDBJ databases">
        <title>Discovery of phiAGATE novel phage infecting Bacillus pumilus leads to new insights in phylogeny of subfamily Spounavirinae.</title>
        <authorList>
            <person name="Barylski J."/>
            <person name="Nowicki G."/>
            <person name="Gozdzicka-Jozefiak A."/>
        </authorList>
    </citation>
    <scope>NUCLEOTIDE SEQUENCE [LARGE SCALE GENOMIC DNA]</scope>
</reference>
<keyword evidence="2" id="KW-0547">Nucleotide-binding</keyword>
<dbReference type="GeneID" id="14516119"/>
<keyword evidence="3" id="KW-0067">ATP-binding</keyword>
<dbReference type="OrthoDB" id="5186at10239"/>
<comment type="similarity">
    <text evidence="1">Belongs to the RecA family.</text>
</comment>
<dbReference type="GO" id="GO:0008094">
    <property type="term" value="F:ATP-dependent activity, acting on DNA"/>
    <property type="evidence" value="ECO:0007669"/>
    <property type="project" value="InterPro"/>
</dbReference>
<feature type="domain" description="RecA family profile 2" evidence="5">
    <location>
        <begin position="224"/>
        <end position="287"/>
    </location>
</feature>
<keyword evidence="4" id="KW-0233">DNA recombination</keyword>
<accession>L0L9A4</accession>
<dbReference type="Proteomes" id="UP000010364">
    <property type="component" value="Segment"/>
</dbReference>
<dbReference type="EMBL" id="JX238501">
    <property type="protein sequence ID" value="AGB62738.1"/>
    <property type="molecule type" value="Genomic_DNA"/>
</dbReference>
<dbReference type="GO" id="GO:0005524">
    <property type="term" value="F:ATP binding"/>
    <property type="evidence" value="ECO:0007669"/>
    <property type="project" value="UniProtKB-KW"/>
</dbReference>
<dbReference type="SUPFAM" id="SSF52540">
    <property type="entry name" value="P-loop containing nucleoside triphosphate hydrolases"/>
    <property type="match status" value="1"/>
</dbReference>
<dbReference type="KEGG" id="vg:14516119"/>
<evidence type="ECO:0000259" key="5">
    <source>
        <dbReference type="PROSITE" id="PS50163"/>
    </source>
</evidence>
<protein>
    <submittedName>
        <fullName evidence="6">DNA recombination and repair protein RecA</fullName>
    </submittedName>
</protein>